<dbReference type="eggNOG" id="COG0323">
    <property type="taxonomic scope" value="Bacteria"/>
</dbReference>
<name>S9QVA9_CYSF2</name>
<accession>S9QVA9</accession>
<comment type="caution">
    <text evidence="1">The sequence shown here is derived from an EMBL/GenBank/DDBJ whole genome shotgun (WGS) entry which is preliminary data.</text>
</comment>
<evidence type="ECO:0000313" key="2">
    <source>
        <dbReference type="Proteomes" id="UP000011682"/>
    </source>
</evidence>
<dbReference type="EMBL" id="ANAH02000012">
    <property type="protein sequence ID" value="EPX60583.1"/>
    <property type="molecule type" value="Genomic_DNA"/>
</dbReference>
<organism evidence="1 2">
    <name type="scientific">Cystobacter fuscus (strain ATCC 25194 / DSM 2262 / NBRC 100088 / M29)</name>
    <dbReference type="NCBI Taxonomy" id="1242864"/>
    <lineage>
        <taxon>Bacteria</taxon>
        <taxon>Pseudomonadati</taxon>
        <taxon>Myxococcota</taxon>
        <taxon>Myxococcia</taxon>
        <taxon>Myxococcales</taxon>
        <taxon>Cystobacterineae</taxon>
        <taxon>Archangiaceae</taxon>
        <taxon>Cystobacter</taxon>
    </lineage>
</organism>
<dbReference type="RefSeq" id="WP_020918204.1">
    <property type="nucleotide sequence ID" value="NZ_ANAH02000012.1"/>
</dbReference>
<keyword evidence="2" id="KW-1185">Reference proteome</keyword>
<protein>
    <submittedName>
        <fullName evidence="1">Uncharacterized protein</fullName>
    </submittedName>
</protein>
<evidence type="ECO:0000313" key="1">
    <source>
        <dbReference type="EMBL" id="EPX60583.1"/>
    </source>
</evidence>
<dbReference type="SUPFAM" id="SSF55874">
    <property type="entry name" value="ATPase domain of HSP90 chaperone/DNA topoisomerase II/histidine kinase"/>
    <property type="match status" value="1"/>
</dbReference>
<dbReference type="AlphaFoldDB" id="S9QVA9"/>
<proteinExistence type="predicted"/>
<dbReference type="OrthoDB" id="9813438at2"/>
<sequence>MASDDRIPPNPRMLIQALRSIGYSLEQAVADIIDNSISAKARNVLVRLVRTDERIDQVLVVDDGTGMSEHRLHEAMRFGADTEKSLDSLSKFGMGLKLASFSQATELTVATRSAGNISGRRWTVESISDDWRCDAVPRQDTSRLMKGPWGEVDLSRHGTVVAWSGLDRIRIGKGGLDATIKRLFDRLTLHLGLHFHRFLEDGRVHIWLDSQEADAHPNGVCIEVEALNPFSYERSGDTNYPRVFPLDLGELGELVMEAHIWPSNASQRSYKLDSAANRQGFYFYRNDRLIQAGGWNDIRDTEPHSSLARIAIDLPPTFDSYFSLDVQKSSIKAPPIFMTALRSAADGKKTKFSEYLKTAQATYRKHESTNPDNFPLVPVEGLPAYLRDNLRETLAPSEKHIRPVSFQWTDIEGGDFFEIDRDNRVIRLNRTYRNRVLGNRRPSAADAPLLKVLLFLLLRDDIDSERVSPKQRKWLDTCNRALTHAMKVLRTDDE</sequence>
<dbReference type="InterPro" id="IPR036890">
    <property type="entry name" value="HATPase_C_sf"/>
</dbReference>
<dbReference type="Pfam" id="PF13589">
    <property type="entry name" value="HATPase_c_3"/>
    <property type="match status" value="1"/>
</dbReference>
<dbReference type="Gene3D" id="3.30.565.10">
    <property type="entry name" value="Histidine kinase-like ATPase, C-terminal domain"/>
    <property type="match status" value="1"/>
</dbReference>
<dbReference type="Proteomes" id="UP000011682">
    <property type="component" value="Unassembled WGS sequence"/>
</dbReference>
<gene>
    <name evidence="1" type="ORF">D187_001737</name>
</gene>
<reference evidence="1" key="1">
    <citation type="submission" date="2013-05" db="EMBL/GenBank/DDBJ databases">
        <title>Genome assembly of Cystobacter fuscus DSM 2262.</title>
        <authorList>
            <person name="Sharma G."/>
            <person name="Khatri I."/>
            <person name="Kaur C."/>
            <person name="Mayilraj S."/>
            <person name="Subramanian S."/>
        </authorList>
    </citation>
    <scope>NUCLEOTIDE SEQUENCE [LARGE SCALE GENOMIC DNA]</scope>
    <source>
        <strain evidence="1">DSM 2262</strain>
    </source>
</reference>